<proteinExistence type="predicted"/>
<dbReference type="EMBL" id="CASHTH010004245">
    <property type="protein sequence ID" value="CAI8055096.1"/>
    <property type="molecule type" value="Genomic_DNA"/>
</dbReference>
<comment type="caution">
    <text evidence="1">The sequence shown here is derived from an EMBL/GenBank/DDBJ whole genome shotgun (WGS) entry which is preliminary data.</text>
</comment>
<dbReference type="AlphaFoldDB" id="A0AA35TWS0"/>
<accession>A0AA35TWS0</accession>
<evidence type="ECO:0000313" key="2">
    <source>
        <dbReference type="Proteomes" id="UP001174909"/>
    </source>
</evidence>
<protein>
    <submittedName>
        <fullName evidence="1">Uncharacterized protein</fullName>
    </submittedName>
</protein>
<gene>
    <name evidence="1" type="ORF">GBAR_LOCUS30079</name>
</gene>
<name>A0AA35TWS0_GEOBA</name>
<sequence>MVVVLSLTSLCFNISLIVPLLTMTLRHANLVKHPLPEHIVPVRIRHSWN</sequence>
<organism evidence="1 2">
    <name type="scientific">Geodia barretti</name>
    <name type="common">Barrett's horny sponge</name>
    <dbReference type="NCBI Taxonomy" id="519541"/>
    <lineage>
        <taxon>Eukaryota</taxon>
        <taxon>Metazoa</taxon>
        <taxon>Porifera</taxon>
        <taxon>Demospongiae</taxon>
        <taxon>Heteroscleromorpha</taxon>
        <taxon>Tetractinellida</taxon>
        <taxon>Astrophorina</taxon>
        <taxon>Geodiidae</taxon>
        <taxon>Geodia</taxon>
    </lineage>
</organism>
<dbReference type="Proteomes" id="UP001174909">
    <property type="component" value="Unassembled WGS sequence"/>
</dbReference>
<evidence type="ECO:0000313" key="1">
    <source>
        <dbReference type="EMBL" id="CAI8055096.1"/>
    </source>
</evidence>
<reference evidence="1" key="1">
    <citation type="submission" date="2023-03" db="EMBL/GenBank/DDBJ databases">
        <authorList>
            <person name="Steffen K."/>
            <person name="Cardenas P."/>
        </authorList>
    </citation>
    <scope>NUCLEOTIDE SEQUENCE</scope>
</reference>
<keyword evidence="2" id="KW-1185">Reference proteome</keyword>